<evidence type="ECO:0000313" key="3">
    <source>
        <dbReference type="Proteomes" id="UP000095705"/>
    </source>
</evidence>
<evidence type="ECO:0000313" key="2">
    <source>
        <dbReference type="EMBL" id="OEJ30866.1"/>
    </source>
</evidence>
<dbReference type="Proteomes" id="UP000095705">
    <property type="component" value="Unassembled WGS sequence"/>
</dbReference>
<organism evidence="2 3">
    <name type="scientific">Streptomyces subrutilus</name>
    <dbReference type="NCBI Taxonomy" id="36818"/>
    <lineage>
        <taxon>Bacteria</taxon>
        <taxon>Bacillati</taxon>
        <taxon>Actinomycetota</taxon>
        <taxon>Actinomycetes</taxon>
        <taxon>Kitasatosporales</taxon>
        <taxon>Streptomycetaceae</taxon>
        <taxon>Streptomyces</taxon>
    </lineage>
</organism>
<dbReference type="STRING" id="36818.BGK67_05445"/>
<feature type="compositionally biased region" description="Basic and acidic residues" evidence="1">
    <location>
        <begin position="8"/>
        <end position="19"/>
    </location>
</feature>
<gene>
    <name evidence="2" type="ORF">BGK67_05445</name>
</gene>
<accession>A0A1E5PMR4</accession>
<protein>
    <submittedName>
        <fullName evidence="2">Uncharacterized protein</fullName>
    </submittedName>
</protein>
<sequence>MAQAPERTPAHPERLERGHPFRQWKTWRIPGTELTLAGYSRANDKTFFHIPELRCALDAGLAEGRQPETVFGDARPANVMPWAHPDSRLPEQHQHGGGRHVG</sequence>
<feature type="compositionally biased region" description="Basic and acidic residues" evidence="1">
    <location>
        <begin position="85"/>
        <end position="94"/>
    </location>
</feature>
<dbReference type="RefSeq" id="WP_069919013.1">
    <property type="nucleotide sequence ID" value="NZ_MEHK01000001.1"/>
</dbReference>
<name>A0A1E5PMR4_9ACTN</name>
<dbReference type="AlphaFoldDB" id="A0A1E5PMR4"/>
<feature type="region of interest" description="Disordered" evidence="1">
    <location>
        <begin position="1"/>
        <end position="22"/>
    </location>
</feature>
<proteinExistence type="predicted"/>
<keyword evidence="3" id="KW-1185">Reference proteome</keyword>
<evidence type="ECO:0000256" key="1">
    <source>
        <dbReference type="SAM" id="MobiDB-lite"/>
    </source>
</evidence>
<reference evidence="2 3" key="1">
    <citation type="submission" date="2016-08" db="EMBL/GenBank/DDBJ databases">
        <title>The complete genome of Streptomyces subrutilus 10-1-1.</title>
        <authorList>
            <person name="Chen X."/>
        </authorList>
    </citation>
    <scope>NUCLEOTIDE SEQUENCE [LARGE SCALE GENOMIC DNA]</scope>
    <source>
        <strain evidence="2 3">10-1-1</strain>
    </source>
</reference>
<feature type="region of interest" description="Disordered" evidence="1">
    <location>
        <begin position="71"/>
        <end position="102"/>
    </location>
</feature>
<dbReference type="EMBL" id="MEHK01000001">
    <property type="protein sequence ID" value="OEJ30866.1"/>
    <property type="molecule type" value="Genomic_DNA"/>
</dbReference>
<comment type="caution">
    <text evidence="2">The sequence shown here is derived from an EMBL/GenBank/DDBJ whole genome shotgun (WGS) entry which is preliminary data.</text>
</comment>